<dbReference type="EMBL" id="JAACJM010000009">
    <property type="protein sequence ID" value="KAF5371245.1"/>
    <property type="molecule type" value="Genomic_DNA"/>
</dbReference>
<proteinExistence type="predicted"/>
<dbReference type="GO" id="GO:0005524">
    <property type="term" value="F:ATP binding"/>
    <property type="evidence" value="ECO:0007669"/>
    <property type="project" value="InterPro"/>
</dbReference>
<keyword evidence="3" id="KW-1185">Reference proteome</keyword>
<evidence type="ECO:0000259" key="1">
    <source>
        <dbReference type="PROSITE" id="PS51192"/>
    </source>
</evidence>
<dbReference type="AlphaFoldDB" id="A0A8H5GUQ2"/>
<name>A0A8H5GUQ2_9AGAR</name>
<dbReference type="PROSITE" id="PS51192">
    <property type="entry name" value="HELICASE_ATP_BIND_1"/>
    <property type="match status" value="1"/>
</dbReference>
<dbReference type="PANTHER" id="PTHR47962">
    <property type="entry name" value="ATP-DEPENDENT HELICASE LHR-RELATED-RELATED"/>
    <property type="match status" value="1"/>
</dbReference>
<dbReference type="OrthoDB" id="10261556at2759"/>
<accession>A0A8H5GUQ2</accession>
<reference evidence="2 3" key="1">
    <citation type="journal article" date="2020" name="ISME J.">
        <title>Uncovering the hidden diversity of litter-decomposition mechanisms in mushroom-forming fungi.</title>
        <authorList>
            <person name="Floudas D."/>
            <person name="Bentzer J."/>
            <person name="Ahren D."/>
            <person name="Johansson T."/>
            <person name="Persson P."/>
            <person name="Tunlid A."/>
        </authorList>
    </citation>
    <scope>NUCLEOTIDE SEQUENCE [LARGE SCALE GENOMIC DNA]</scope>
    <source>
        <strain evidence="2 3">CBS 291.85</strain>
    </source>
</reference>
<sequence length="158" mass="17576">MPPRKKTTKRKDNFRSAPPRRKLATQKDLKNLLELLKKQLGFKPHDFQVHAIQAQPLGKDVVVHAGTGSGKTVIAAGPHLHNPKSGVTLFISPLIGLQNEQDQVQTFSNQFKLKAVAVNSQHGGCKPELLQSIIRCEYNIVILSPEMLLLKQFVETVL</sequence>
<dbReference type="InterPro" id="IPR052511">
    <property type="entry name" value="ATP-dep_Helicase"/>
</dbReference>
<dbReference type="Pfam" id="PF00270">
    <property type="entry name" value="DEAD"/>
    <property type="match status" value="1"/>
</dbReference>
<organism evidence="2 3">
    <name type="scientific">Tetrapyrgos nigripes</name>
    <dbReference type="NCBI Taxonomy" id="182062"/>
    <lineage>
        <taxon>Eukaryota</taxon>
        <taxon>Fungi</taxon>
        <taxon>Dikarya</taxon>
        <taxon>Basidiomycota</taxon>
        <taxon>Agaricomycotina</taxon>
        <taxon>Agaricomycetes</taxon>
        <taxon>Agaricomycetidae</taxon>
        <taxon>Agaricales</taxon>
        <taxon>Marasmiineae</taxon>
        <taxon>Marasmiaceae</taxon>
        <taxon>Tetrapyrgos</taxon>
    </lineage>
</organism>
<gene>
    <name evidence="2" type="ORF">D9758_004315</name>
</gene>
<evidence type="ECO:0000313" key="3">
    <source>
        <dbReference type="Proteomes" id="UP000559256"/>
    </source>
</evidence>
<dbReference type="Proteomes" id="UP000559256">
    <property type="component" value="Unassembled WGS sequence"/>
</dbReference>
<dbReference type="InterPro" id="IPR011545">
    <property type="entry name" value="DEAD/DEAH_box_helicase_dom"/>
</dbReference>
<dbReference type="PANTHER" id="PTHR47962:SF5">
    <property type="entry name" value="ATP-DEPENDENT HELICASE LHR-RELATED"/>
    <property type="match status" value="1"/>
</dbReference>
<comment type="caution">
    <text evidence="2">The sequence shown here is derived from an EMBL/GenBank/DDBJ whole genome shotgun (WGS) entry which is preliminary data.</text>
</comment>
<feature type="domain" description="Helicase ATP-binding" evidence="1">
    <location>
        <begin position="52"/>
        <end position="158"/>
    </location>
</feature>
<dbReference type="Gene3D" id="3.40.50.300">
    <property type="entry name" value="P-loop containing nucleotide triphosphate hydrolases"/>
    <property type="match status" value="1"/>
</dbReference>
<dbReference type="InterPro" id="IPR014001">
    <property type="entry name" value="Helicase_ATP-bd"/>
</dbReference>
<evidence type="ECO:0000313" key="2">
    <source>
        <dbReference type="EMBL" id="KAF5371245.1"/>
    </source>
</evidence>
<dbReference type="SUPFAM" id="SSF52540">
    <property type="entry name" value="P-loop containing nucleoside triphosphate hydrolases"/>
    <property type="match status" value="1"/>
</dbReference>
<dbReference type="InterPro" id="IPR027417">
    <property type="entry name" value="P-loop_NTPase"/>
</dbReference>
<protein>
    <recommendedName>
        <fullName evidence="1">Helicase ATP-binding domain-containing protein</fullName>
    </recommendedName>
</protein>
<dbReference type="GO" id="GO:0003677">
    <property type="term" value="F:DNA binding"/>
    <property type="evidence" value="ECO:0007669"/>
    <property type="project" value="TreeGrafter"/>
</dbReference>
<dbReference type="GO" id="GO:0016887">
    <property type="term" value="F:ATP hydrolysis activity"/>
    <property type="evidence" value="ECO:0007669"/>
    <property type="project" value="TreeGrafter"/>
</dbReference>